<dbReference type="Proteomes" id="UP000016721">
    <property type="component" value="Unassembled WGS sequence"/>
</dbReference>
<dbReference type="HOGENOM" id="CLU_2698099_0_0_9"/>
<comment type="caution">
    <text evidence="1">The sequence shown here is derived from an EMBL/GenBank/DDBJ whole genome shotgun (WGS) entry which is preliminary data.</text>
</comment>
<reference evidence="1 2" key="1">
    <citation type="journal article" date="2013" name="Genome Announc.">
        <title>Draft Genome Sequence of the Hydrogen- and Ethanol-Producing Bacterium Clostridium intestinale Strain URNW.</title>
        <authorList>
            <person name="Lal S."/>
            <person name="Ramachandran U."/>
            <person name="Zhang X."/>
            <person name="Sparling R."/>
            <person name="Levin D.B."/>
        </authorList>
    </citation>
    <scope>NUCLEOTIDE SEQUENCE [LARGE SCALE GENOMIC DNA]</scope>
    <source>
        <strain evidence="1 2">URNW</strain>
    </source>
</reference>
<accession>U2Q6A2</accession>
<dbReference type="PATRIC" id="fig|1294142.3.peg.1019"/>
<evidence type="ECO:0000313" key="2">
    <source>
        <dbReference type="Proteomes" id="UP000016721"/>
    </source>
</evidence>
<dbReference type="STRING" id="1294142.CINTURNW_1019"/>
<organism evidence="1 2">
    <name type="scientific">Clostridium intestinale URNW</name>
    <dbReference type="NCBI Taxonomy" id="1294142"/>
    <lineage>
        <taxon>Bacteria</taxon>
        <taxon>Bacillati</taxon>
        <taxon>Bacillota</taxon>
        <taxon>Clostridia</taxon>
        <taxon>Eubacteriales</taxon>
        <taxon>Clostridiaceae</taxon>
        <taxon>Clostridium</taxon>
    </lineage>
</organism>
<protein>
    <submittedName>
        <fullName evidence="1">Uncharacterized protein</fullName>
    </submittedName>
</protein>
<keyword evidence="2" id="KW-1185">Reference proteome</keyword>
<sequence>MKIGLNLDDLEKYIGKKATVVTLKGEKKIKTRVQVVEVINDRQFLCNVLGNNNKVRYKECFFVEDLIDKLEVS</sequence>
<dbReference type="RefSeq" id="WP_021801052.1">
    <property type="nucleotide sequence ID" value="NZ_KI273145.1"/>
</dbReference>
<proteinExistence type="predicted"/>
<gene>
    <name evidence="1" type="ORF">CINTURNW_1019</name>
</gene>
<name>U2Q6A2_9CLOT</name>
<evidence type="ECO:0000313" key="1">
    <source>
        <dbReference type="EMBL" id="ERK31684.1"/>
    </source>
</evidence>
<dbReference type="EMBL" id="APJA01000009">
    <property type="protein sequence ID" value="ERK31684.1"/>
    <property type="molecule type" value="Genomic_DNA"/>
</dbReference>
<dbReference type="AlphaFoldDB" id="U2Q6A2"/>